<comment type="caution">
    <text evidence="1">The sequence shown here is derived from an EMBL/GenBank/DDBJ whole genome shotgun (WGS) entry which is preliminary data.</text>
</comment>
<keyword evidence="1" id="KW-0808">Transferase</keyword>
<evidence type="ECO:0000313" key="1">
    <source>
        <dbReference type="EMBL" id="KAG8008614.1"/>
    </source>
</evidence>
<name>A0ACB7F353_NIBAL</name>
<keyword evidence="2" id="KW-1185">Reference proteome</keyword>
<gene>
    <name evidence="1" type="primary">CSNK1E</name>
    <name evidence="1" type="ORF">GBF38_000975</name>
</gene>
<proteinExistence type="predicted"/>
<accession>A0ACB7F353</accession>
<organism evidence="1 2">
    <name type="scientific">Nibea albiflora</name>
    <name type="common">Yellow drum</name>
    <name type="synonym">Corvina albiflora</name>
    <dbReference type="NCBI Taxonomy" id="240163"/>
    <lineage>
        <taxon>Eukaryota</taxon>
        <taxon>Metazoa</taxon>
        <taxon>Chordata</taxon>
        <taxon>Craniata</taxon>
        <taxon>Vertebrata</taxon>
        <taxon>Euteleostomi</taxon>
        <taxon>Actinopterygii</taxon>
        <taxon>Neopterygii</taxon>
        <taxon>Teleostei</taxon>
        <taxon>Neoteleostei</taxon>
        <taxon>Acanthomorphata</taxon>
        <taxon>Eupercaria</taxon>
        <taxon>Sciaenidae</taxon>
        <taxon>Nibea</taxon>
    </lineage>
</organism>
<keyword evidence="1" id="KW-0418">Kinase</keyword>
<evidence type="ECO:0000313" key="2">
    <source>
        <dbReference type="Proteomes" id="UP000805704"/>
    </source>
</evidence>
<reference evidence="1" key="1">
    <citation type="submission" date="2020-04" db="EMBL/GenBank/DDBJ databases">
        <title>A chromosome-scale assembly and high-density genetic map of the yellow drum (Nibea albiflora) genome.</title>
        <authorList>
            <person name="Xu D."/>
            <person name="Zhang W."/>
            <person name="Chen R."/>
            <person name="Tan P."/>
            <person name="Wang L."/>
            <person name="Song H."/>
            <person name="Tian L."/>
            <person name="Zhu Q."/>
            <person name="Wang B."/>
        </authorList>
    </citation>
    <scope>NUCLEOTIDE SEQUENCE</scope>
    <source>
        <strain evidence="1">ZJHYS-2018</strain>
    </source>
</reference>
<sequence length="717" mass="81193">MELRVGNKYRLGRKIGSGSFGDIYLGSNIATGEEVAIKLECVKTKHPQLHIESKFYKMMQGGVGIPSIKWCGAEGDYNVMISRIEYIHSKNFIHRDVKPDNFLMGLGKKGNLVYIIDFGLAKKYRDARTHQHIPYRENKNLTGTARYASINTHLGIEQSRRDDLESLGYVLMYFNLGSLPWQGLKAATKRQKYERISEKKMSTPIEVLCKGYPSEFSTYLNLCRSLHFDDKPDYSYLRQLFRNLFHRQGFSYDYVFDWNMLKFGASRTAEDGERERREGKEGEERAGGGQRGAGGRALPPGPNPSAANRVRNEADAAPSNPATRGVQQSGNRSPQAGRAERAERERKVAMRLHRGAPANVSSSDLTARLDQSRITASQIYMHLRFYSSPREQRHIVRILFIVPIYAFDSWLSLLFFTNDQYYVYFDTVRDCYEAFVIYNFLSLCYEYLGGESSIMAEIRGKPIESSCMYGTCCLRGKAYSIGFLRFCKQATLQFCVVKPLMAIITVILQAYGKYKDGDFNVASGYLYVTIIYNISVSLSLYALFLFYFSTRELLSPYSPMLKFLMVKSVIFLSFWQGMLLAILEKCGAIPQINSVEVSVGEGTVAAGYQNFIICIEMFFAALALRHAFTYKVYMDKSLDSQGRCAPMKSISSSLKETMNPGDMVQDAIHNFSPAYQQYTQQSTLEQGAPPPVSRTHSTVSGRGDTEKTLLLSSDDEF</sequence>
<dbReference type="Proteomes" id="UP000805704">
    <property type="component" value="Chromosome 18"/>
</dbReference>
<dbReference type="EMBL" id="CM024806">
    <property type="protein sequence ID" value="KAG8008614.1"/>
    <property type="molecule type" value="Genomic_DNA"/>
</dbReference>
<protein>
    <submittedName>
        <fullName evidence="1">Casein kinase I isoform epsilon</fullName>
    </submittedName>
</protein>